<feature type="domain" description="DUF4283" evidence="1">
    <location>
        <begin position="13"/>
        <end position="78"/>
    </location>
</feature>
<feature type="domain" description="Zinc knuckle CX2CX4HX4C" evidence="2">
    <location>
        <begin position="86"/>
        <end position="117"/>
    </location>
</feature>
<dbReference type="PANTHER" id="PTHR31286:SF178">
    <property type="entry name" value="DUF4283 DOMAIN-CONTAINING PROTEIN"/>
    <property type="match status" value="1"/>
</dbReference>
<dbReference type="InterPro" id="IPR025558">
    <property type="entry name" value="DUF4283"/>
</dbReference>
<gene>
    <name evidence="3" type="ORF">Tsubulata_032937</name>
</gene>
<dbReference type="AlphaFoldDB" id="A0A9Q0FM60"/>
<sequence length="243" mass="27481">MVASSSRRIVDLGDFGGQATHISQIRSQMMNIWYIKGDFRIIPKPNNIFLIGFELEEDKKKVLKGSLWLVSNMHFCLKGVACLDSSGNEISIRFQYERLGELCYHCGRITHLTSKCSNPIRPGEGVKRQAEDSFGPWMRAKEILGKHYLAKKQSPLDVQDENLEKDWEPLITDLHDATPIHASAYKPSWKKMARTTKVTYQPSTIDLIQAFEMIEEGRACGGLMGQQHVWETEVSGVPPAEGE</sequence>
<name>A0A9Q0FM60_9ROSI</name>
<dbReference type="OrthoDB" id="1166622at2759"/>
<evidence type="ECO:0000313" key="3">
    <source>
        <dbReference type="EMBL" id="KAJ4833903.1"/>
    </source>
</evidence>
<evidence type="ECO:0000313" key="4">
    <source>
        <dbReference type="Proteomes" id="UP001141552"/>
    </source>
</evidence>
<keyword evidence="4" id="KW-1185">Reference proteome</keyword>
<protein>
    <recommendedName>
        <fullName evidence="5">CCHC-type domain-containing protein</fullName>
    </recommendedName>
</protein>
<dbReference type="Proteomes" id="UP001141552">
    <property type="component" value="Unassembled WGS sequence"/>
</dbReference>
<evidence type="ECO:0008006" key="5">
    <source>
        <dbReference type="Google" id="ProtNLM"/>
    </source>
</evidence>
<dbReference type="Pfam" id="PF14392">
    <property type="entry name" value="zf-CCHC_4"/>
    <property type="match status" value="1"/>
</dbReference>
<accession>A0A9Q0FM60</accession>
<organism evidence="3 4">
    <name type="scientific">Turnera subulata</name>
    <dbReference type="NCBI Taxonomy" id="218843"/>
    <lineage>
        <taxon>Eukaryota</taxon>
        <taxon>Viridiplantae</taxon>
        <taxon>Streptophyta</taxon>
        <taxon>Embryophyta</taxon>
        <taxon>Tracheophyta</taxon>
        <taxon>Spermatophyta</taxon>
        <taxon>Magnoliopsida</taxon>
        <taxon>eudicotyledons</taxon>
        <taxon>Gunneridae</taxon>
        <taxon>Pentapetalae</taxon>
        <taxon>rosids</taxon>
        <taxon>fabids</taxon>
        <taxon>Malpighiales</taxon>
        <taxon>Passifloraceae</taxon>
        <taxon>Turnera</taxon>
    </lineage>
</organism>
<dbReference type="PANTHER" id="PTHR31286">
    <property type="entry name" value="GLYCINE-RICH CELL WALL STRUCTURAL PROTEIN 1.8-LIKE"/>
    <property type="match status" value="1"/>
</dbReference>
<proteinExistence type="predicted"/>
<reference evidence="3" key="2">
    <citation type="journal article" date="2023" name="Plants (Basel)">
        <title>Annotation of the Turnera subulata (Passifloraceae) Draft Genome Reveals the S-Locus Evolved after the Divergence of Turneroideae from Passifloroideae in a Stepwise Manner.</title>
        <authorList>
            <person name="Henning P.M."/>
            <person name="Roalson E.H."/>
            <person name="Mir W."/>
            <person name="McCubbin A.G."/>
            <person name="Shore J.S."/>
        </authorList>
    </citation>
    <scope>NUCLEOTIDE SEQUENCE</scope>
    <source>
        <strain evidence="3">F60SS</strain>
    </source>
</reference>
<comment type="caution">
    <text evidence="3">The sequence shown here is derived from an EMBL/GenBank/DDBJ whole genome shotgun (WGS) entry which is preliminary data.</text>
</comment>
<dbReference type="Pfam" id="PF14111">
    <property type="entry name" value="DUF4283"/>
    <property type="match status" value="1"/>
</dbReference>
<dbReference type="InterPro" id="IPR040256">
    <property type="entry name" value="At4g02000-like"/>
</dbReference>
<evidence type="ECO:0000259" key="1">
    <source>
        <dbReference type="Pfam" id="PF14111"/>
    </source>
</evidence>
<evidence type="ECO:0000259" key="2">
    <source>
        <dbReference type="Pfam" id="PF14392"/>
    </source>
</evidence>
<dbReference type="EMBL" id="JAKUCV010004830">
    <property type="protein sequence ID" value="KAJ4833903.1"/>
    <property type="molecule type" value="Genomic_DNA"/>
</dbReference>
<reference evidence="3" key="1">
    <citation type="submission" date="2022-02" db="EMBL/GenBank/DDBJ databases">
        <authorList>
            <person name="Henning P.M."/>
            <person name="McCubbin A.G."/>
            <person name="Shore J.S."/>
        </authorList>
    </citation>
    <scope>NUCLEOTIDE SEQUENCE</scope>
    <source>
        <strain evidence="3">F60SS</strain>
        <tissue evidence="3">Leaves</tissue>
    </source>
</reference>
<dbReference type="InterPro" id="IPR025836">
    <property type="entry name" value="Zn_knuckle_CX2CX4HX4C"/>
</dbReference>